<feature type="transmembrane region" description="Helical" evidence="2">
    <location>
        <begin position="100"/>
        <end position="118"/>
    </location>
</feature>
<dbReference type="InParanoid" id="A0A067NDZ2"/>
<dbReference type="STRING" id="1137138.A0A067NDZ2"/>
<evidence type="ECO:0000256" key="2">
    <source>
        <dbReference type="SAM" id="Phobius"/>
    </source>
</evidence>
<dbReference type="VEuPathDB" id="FungiDB:PLEOSDRAFT_1107102"/>
<feature type="transmembrane region" description="Helical" evidence="2">
    <location>
        <begin position="242"/>
        <end position="260"/>
    </location>
</feature>
<gene>
    <name evidence="3" type="ORF">PLEOSDRAFT_1107102</name>
</gene>
<evidence type="ECO:0000256" key="1">
    <source>
        <dbReference type="SAM" id="MobiDB-lite"/>
    </source>
</evidence>
<evidence type="ECO:0000313" key="3">
    <source>
        <dbReference type="EMBL" id="KDQ26238.1"/>
    </source>
</evidence>
<reference evidence="4" key="1">
    <citation type="journal article" date="2014" name="Proc. Natl. Acad. Sci. U.S.A.">
        <title>Extensive sampling of basidiomycete genomes demonstrates inadequacy of the white-rot/brown-rot paradigm for wood decay fungi.</title>
        <authorList>
            <person name="Riley R."/>
            <person name="Salamov A.A."/>
            <person name="Brown D.W."/>
            <person name="Nagy L.G."/>
            <person name="Floudas D."/>
            <person name="Held B.W."/>
            <person name="Levasseur A."/>
            <person name="Lombard V."/>
            <person name="Morin E."/>
            <person name="Otillar R."/>
            <person name="Lindquist E.A."/>
            <person name="Sun H."/>
            <person name="LaButti K.M."/>
            <person name="Schmutz J."/>
            <person name="Jabbour D."/>
            <person name="Luo H."/>
            <person name="Baker S.E."/>
            <person name="Pisabarro A.G."/>
            <person name="Walton J.D."/>
            <person name="Blanchette R.A."/>
            <person name="Henrissat B."/>
            <person name="Martin F."/>
            <person name="Cullen D."/>
            <person name="Hibbett D.S."/>
            <person name="Grigoriev I.V."/>
        </authorList>
    </citation>
    <scope>NUCLEOTIDE SEQUENCE [LARGE SCALE GENOMIC DNA]</scope>
    <source>
        <strain evidence="4">PC15</strain>
    </source>
</reference>
<dbReference type="AlphaFoldDB" id="A0A067NDZ2"/>
<feature type="transmembrane region" description="Helical" evidence="2">
    <location>
        <begin position="163"/>
        <end position="185"/>
    </location>
</feature>
<keyword evidence="2" id="KW-1133">Transmembrane helix</keyword>
<feature type="transmembrane region" description="Helical" evidence="2">
    <location>
        <begin position="206"/>
        <end position="230"/>
    </location>
</feature>
<keyword evidence="2" id="KW-0812">Transmembrane</keyword>
<proteinExistence type="predicted"/>
<dbReference type="Proteomes" id="UP000027073">
    <property type="component" value="Unassembled WGS sequence"/>
</dbReference>
<protein>
    <submittedName>
        <fullName evidence="3">Uncharacterized protein</fullName>
    </submittedName>
</protein>
<feature type="transmembrane region" description="Helical" evidence="2">
    <location>
        <begin position="125"/>
        <end position="143"/>
    </location>
</feature>
<evidence type="ECO:0000313" key="4">
    <source>
        <dbReference type="Proteomes" id="UP000027073"/>
    </source>
</evidence>
<sequence length="319" mass="35959">MSAQLTREQIFLLAAWFEAIAYGLFLCLFCGTMLFTLGSKHRSDNHNKIMFCISFVMFVISTTHMSMNGWRVLQGFSVHSDDVFAYLDSLTRWDQVFKDTLYVTQELLGGAAAIYRCFIVWNSRWRVIAVPLLLLVGSARYGICFQFTHAKTNPSIFAKPLSSWIYSFYSLAVAQNIITTSLLAFRPWRASMKSAKYKTEKNVLLPIVRILIESAALQLFVEILLLALYSQRVDAQDILLELVTPAVGITFNAITIRLKLRGIQNSNSASIFSSSDPVQTIGHLPMRRIRVDISREIEEDTDGKPALHGGSNDRLPATV</sequence>
<name>A0A067NDZ2_PLEO1</name>
<organism evidence="3 4">
    <name type="scientific">Pleurotus ostreatus (strain PC15)</name>
    <name type="common">Oyster mushroom</name>
    <dbReference type="NCBI Taxonomy" id="1137138"/>
    <lineage>
        <taxon>Eukaryota</taxon>
        <taxon>Fungi</taxon>
        <taxon>Dikarya</taxon>
        <taxon>Basidiomycota</taxon>
        <taxon>Agaricomycotina</taxon>
        <taxon>Agaricomycetes</taxon>
        <taxon>Agaricomycetidae</taxon>
        <taxon>Agaricales</taxon>
        <taxon>Pleurotineae</taxon>
        <taxon>Pleurotaceae</taxon>
        <taxon>Pleurotus</taxon>
    </lineage>
</organism>
<feature type="transmembrane region" description="Helical" evidence="2">
    <location>
        <begin position="49"/>
        <end position="67"/>
    </location>
</feature>
<dbReference type="HOGENOM" id="CLU_044614_3_3_1"/>
<dbReference type="OrthoDB" id="3346544at2759"/>
<keyword evidence="2" id="KW-0472">Membrane</keyword>
<accession>A0A067NDZ2</accession>
<feature type="transmembrane region" description="Helical" evidence="2">
    <location>
        <begin position="12"/>
        <end position="37"/>
    </location>
</feature>
<dbReference type="EMBL" id="KL198010">
    <property type="protein sequence ID" value="KDQ26238.1"/>
    <property type="molecule type" value="Genomic_DNA"/>
</dbReference>
<feature type="region of interest" description="Disordered" evidence="1">
    <location>
        <begin position="299"/>
        <end position="319"/>
    </location>
</feature>